<evidence type="ECO:0000313" key="2">
    <source>
        <dbReference type="EMBL" id="KAI0519102.1"/>
    </source>
</evidence>
<gene>
    <name evidence="2" type="ORF">KFK09_006542</name>
</gene>
<dbReference type="AlphaFoldDB" id="A0A8T3BPJ5"/>
<dbReference type="Proteomes" id="UP000829196">
    <property type="component" value="Unassembled WGS sequence"/>
</dbReference>
<dbReference type="SMR" id="A0A8T3BPJ5"/>
<keyword evidence="1" id="KW-0812">Transmembrane</keyword>
<proteinExistence type="predicted"/>
<protein>
    <submittedName>
        <fullName evidence="2">Uncharacterized protein</fullName>
    </submittedName>
</protein>
<accession>A0A8T3BPJ5</accession>
<keyword evidence="1" id="KW-1133">Transmembrane helix</keyword>
<evidence type="ECO:0000256" key="1">
    <source>
        <dbReference type="SAM" id="Phobius"/>
    </source>
</evidence>
<feature type="transmembrane region" description="Helical" evidence="1">
    <location>
        <begin position="50"/>
        <end position="69"/>
    </location>
</feature>
<sequence length="83" mass="9379">MLHLFLLPLSFQATKICSMIFHPDGKIQFCALEEVYKVQFSSFVYKSYQVLINVLILGVVTISFILGIYKMPGCCSNELIILG</sequence>
<evidence type="ECO:0000313" key="3">
    <source>
        <dbReference type="Proteomes" id="UP000829196"/>
    </source>
</evidence>
<comment type="caution">
    <text evidence="2">The sequence shown here is derived from an EMBL/GenBank/DDBJ whole genome shotgun (WGS) entry which is preliminary data.</text>
</comment>
<dbReference type="EMBL" id="JAGYWB010000006">
    <property type="protein sequence ID" value="KAI0519102.1"/>
    <property type="molecule type" value="Genomic_DNA"/>
</dbReference>
<keyword evidence="1" id="KW-0472">Membrane</keyword>
<name>A0A8T3BPJ5_DENNO</name>
<organism evidence="2 3">
    <name type="scientific">Dendrobium nobile</name>
    <name type="common">Orchid</name>
    <dbReference type="NCBI Taxonomy" id="94219"/>
    <lineage>
        <taxon>Eukaryota</taxon>
        <taxon>Viridiplantae</taxon>
        <taxon>Streptophyta</taxon>
        <taxon>Embryophyta</taxon>
        <taxon>Tracheophyta</taxon>
        <taxon>Spermatophyta</taxon>
        <taxon>Magnoliopsida</taxon>
        <taxon>Liliopsida</taxon>
        <taxon>Asparagales</taxon>
        <taxon>Orchidaceae</taxon>
        <taxon>Epidendroideae</taxon>
        <taxon>Malaxideae</taxon>
        <taxon>Dendrobiinae</taxon>
        <taxon>Dendrobium</taxon>
    </lineage>
</organism>
<reference evidence="2" key="1">
    <citation type="journal article" date="2022" name="Front. Genet.">
        <title>Chromosome-Scale Assembly of the Dendrobium nobile Genome Provides Insights Into the Molecular Mechanism of the Biosynthesis of the Medicinal Active Ingredient of Dendrobium.</title>
        <authorList>
            <person name="Xu Q."/>
            <person name="Niu S.-C."/>
            <person name="Li K.-L."/>
            <person name="Zheng P.-J."/>
            <person name="Zhang X.-J."/>
            <person name="Jia Y."/>
            <person name="Liu Y."/>
            <person name="Niu Y.-X."/>
            <person name="Yu L.-H."/>
            <person name="Chen D.-F."/>
            <person name="Zhang G.-Q."/>
        </authorList>
    </citation>
    <scope>NUCLEOTIDE SEQUENCE</scope>
    <source>
        <tissue evidence="2">Leaf</tissue>
    </source>
</reference>
<keyword evidence="3" id="KW-1185">Reference proteome</keyword>